<feature type="region of interest" description="Disordered" evidence="6">
    <location>
        <begin position="1252"/>
        <end position="1349"/>
    </location>
</feature>
<feature type="compositionally biased region" description="Polar residues" evidence="6">
    <location>
        <begin position="415"/>
        <end position="429"/>
    </location>
</feature>
<dbReference type="Pfam" id="PF01363">
    <property type="entry name" value="FYVE"/>
    <property type="match status" value="1"/>
</dbReference>
<dbReference type="InterPro" id="IPR011990">
    <property type="entry name" value="TPR-like_helical_dom_sf"/>
</dbReference>
<dbReference type="SUPFAM" id="SSF48452">
    <property type="entry name" value="TPR-like"/>
    <property type="match status" value="1"/>
</dbReference>
<feature type="region of interest" description="Disordered" evidence="6">
    <location>
        <begin position="1379"/>
        <end position="1457"/>
    </location>
</feature>
<organism evidence="9 10">
    <name type="scientific">Cannabis sativa</name>
    <name type="common">Hemp</name>
    <name type="synonym">Marijuana</name>
    <dbReference type="NCBI Taxonomy" id="3483"/>
    <lineage>
        <taxon>Eukaryota</taxon>
        <taxon>Viridiplantae</taxon>
        <taxon>Streptophyta</taxon>
        <taxon>Embryophyta</taxon>
        <taxon>Tracheophyta</taxon>
        <taxon>Spermatophyta</taxon>
        <taxon>Magnoliopsida</taxon>
        <taxon>eudicotyledons</taxon>
        <taxon>Gunneridae</taxon>
        <taxon>Pentapetalae</taxon>
        <taxon>rosids</taxon>
        <taxon>fabids</taxon>
        <taxon>Rosales</taxon>
        <taxon>Cannabaceae</taxon>
        <taxon>Cannabis</taxon>
    </lineage>
</organism>
<keyword evidence="10" id="KW-1185">Reference proteome</keyword>
<dbReference type="EnsemblPlants" id="evm.model.09.1604">
    <property type="protein sequence ID" value="cds.evm.model.09.1604"/>
    <property type="gene ID" value="evm.TU.09.1604"/>
</dbReference>
<keyword evidence="7" id="KW-1133">Transmembrane helix</keyword>
<feature type="compositionally biased region" description="Polar residues" evidence="6">
    <location>
        <begin position="442"/>
        <end position="460"/>
    </location>
</feature>
<dbReference type="SMART" id="SM00028">
    <property type="entry name" value="TPR"/>
    <property type="match status" value="7"/>
</dbReference>
<dbReference type="InterPro" id="IPR000306">
    <property type="entry name" value="Znf_FYVE"/>
</dbReference>
<sequence length="1586" mass="176413">MDSWNATYAKYGVKQETLLYASLPLIVLAKSGYAVSLEKLINEEKQVGGISDKIIDFSLSNGAYFLINLFGYVMSYAIKEWLTRFGIPTICMVVATLIFLTGFSSYGKETTQEPSLYAKLYDQFHELITQIIKNITSLLGLFIEIALCPLRFGIFFGKHIFSRASILYGSKNHWKSKDSWIPSGCTTLKKALHRIGIMLSLLCALLCCIIAAEVESKRIGILNKRKDPSKINEPVEMNLLYLVPQFFLLGGFYGMAYESIERFFMDHEIPPSLEPYMIDSAVGVFGLGNIGSVLLVYLVSKFTFKEELVLDSWRAKQKMLEKIGLPGRPSLRGNSWVVDASHCQGCSAQFTFINRKHHCRRCGGLFCSSCTQQRMVLRGQGDSPVRICEPCKTLEEAARFELRHGHRSRVGRGSLKSTSKSENEVSNPILNDEKKEAVASGLGSSSKQLVSSPQGAARSNTEVFNLDGEGELCRSQSIDEFGSSSTEKEAASPDDLRQQALDEKKMYKQLKGEGKSDEALKAFKRGKELERQADALEKNLRKNRRKVLLSGNAEDVQIKDVLGESRKRNRVGHSEGKEKDDLAAELRELGWSDMDLHSEDKKVTNLTLEGEFSSLLGEVSVKGAGKSKGANLIDKTQVVAHKKKALALKREGKLAEAKEELKRAKVLEKELEEQELLGEAEDSDDDLSALIRSMDSDKQDLYSDPIEQEHGFDFNSLLGAADDQIIDSSFDVTEEDMEDPEMAAALKSLGWSEDSVNSDISFDKEALLSEILSLKREAVNKKRAGNVSEAMNLLKKAKLLERDLEGFEPRKGNVAHEPARVQKDSNDLNAHAAKDTDSKIAPKSKLMIQKELLGLKKKALALRREGRLDESEEELKKGKILEHQLEEMEKGLNVKNKSVAVHTKGPTSVNENPEDEMEDNISDQDMNDPTYLSLLRNLGWKDEDNDLSPESKGRNASGSSVPQAAPVHVKVPKRSKAEMQRELLGLKRKALALRRQGESEEAEEVLRMSKALEAQIAESESLGKDFQPNSQAEAITKSPVGIADDEAGDAVDITESDMHDPEMLSVLKNLGWTDDEQDAATVHEQREDNTSLIKSSPPLAAPARRSKGELQRELLNLKRKSLALRRKGEIEEAEELLRSAKVLEIQIEELEAPKQAHLHEASKDEKPQKKNEIGDIEVSRRMSRETSGRVDLSIDKSSMGSDSANHPSQLIVEDQMILGEMGTPNPTGLKGTSIYPQSDLMNLTDFLTGDDWSGSQMANEKQMDGLNNSSTRDTTRGHDIKHEKRGVVEKPHPHKSKFTEEHAPVAREASVRSEKQESRVAKDEKPNFSDASSVKEHASQINEATLKQDILARKRKALALKREGKLTEAREELRQAKLLEKHLETDNTKSITNPAAESVSTPSVSPIAQKELSTSNNVSKPKPISSRERFKLQQKSLAHKRQALKLRREGRTEEADAEFELAKALETQLEELSANESINSGVDGLDTDKDVGVEDFLDPQLLSALKAIGIENTNMSPQVPDKIQSSKPNVGTSNNSNQERIQLEEQVKAEKMKALNLKRSGKQAEALDALRKAKLLEKKLNSFSLQ</sequence>
<evidence type="ECO:0000313" key="9">
    <source>
        <dbReference type="EnsemblPlants" id="cds.evm.model.09.1604"/>
    </source>
</evidence>
<feature type="transmembrane region" description="Helical" evidence="7">
    <location>
        <begin position="195"/>
        <end position="214"/>
    </location>
</feature>
<feature type="coiled-coil region" evidence="5">
    <location>
        <begin position="650"/>
        <end position="677"/>
    </location>
</feature>
<feature type="region of interest" description="Disordered" evidence="6">
    <location>
        <begin position="1154"/>
        <end position="1188"/>
    </location>
</feature>
<evidence type="ECO:0000256" key="7">
    <source>
        <dbReference type="SAM" id="Phobius"/>
    </source>
</evidence>
<reference evidence="9" key="1">
    <citation type="submission" date="2018-11" db="EMBL/GenBank/DDBJ databases">
        <authorList>
            <person name="Grassa J C."/>
        </authorList>
    </citation>
    <scope>NUCLEOTIDE SEQUENCE [LARGE SCALE GENOMIC DNA]</scope>
</reference>
<feature type="compositionally biased region" description="Polar residues" evidence="6">
    <location>
        <begin position="1253"/>
        <end position="1272"/>
    </location>
</feature>
<dbReference type="GO" id="GO:0008270">
    <property type="term" value="F:zinc ion binding"/>
    <property type="evidence" value="ECO:0007669"/>
    <property type="project" value="UniProtKB-KW"/>
</dbReference>
<feature type="transmembrane region" description="Helical" evidence="7">
    <location>
        <begin position="57"/>
        <end position="78"/>
    </location>
</feature>
<dbReference type="InterPro" id="IPR017455">
    <property type="entry name" value="Znf_FYVE-rel"/>
</dbReference>
<evidence type="ECO:0000313" key="10">
    <source>
        <dbReference type="Proteomes" id="UP000596661"/>
    </source>
</evidence>
<dbReference type="PANTHER" id="PTHR47553">
    <property type="entry name" value="MYOSIN-11"/>
    <property type="match status" value="1"/>
</dbReference>
<keyword evidence="7" id="KW-0812">Transmembrane</keyword>
<feature type="coiled-coil region" evidence="5">
    <location>
        <begin position="976"/>
        <end position="1022"/>
    </location>
</feature>
<feature type="region of interest" description="Disordered" evidence="6">
    <location>
        <begin position="406"/>
        <end position="460"/>
    </location>
</feature>
<dbReference type="PANTHER" id="PTHR47553:SF1">
    <property type="entry name" value="RING_FYVE_PHD ZINC FINGER SUPERFAMILY PROTEIN"/>
    <property type="match status" value="1"/>
</dbReference>
<dbReference type="OMA" id="PTHEANI"/>
<evidence type="ECO:0000256" key="4">
    <source>
        <dbReference type="PROSITE-ProRule" id="PRU00091"/>
    </source>
</evidence>
<feature type="compositionally biased region" description="Basic and acidic residues" evidence="6">
    <location>
        <begin position="1273"/>
        <end position="1338"/>
    </location>
</feature>
<evidence type="ECO:0000256" key="5">
    <source>
        <dbReference type="SAM" id="Coils"/>
    </source>
</evidence>
<evidence type="ECO:0000256" key="6">
    <source>
        <dbReference type="SAM" id="MobiDB-lite"/>
    </source>
</evidence>
<protein>
    <recommendedName>
        <fullName evidence="8">FYVE-type domain-containing protein</fullName>
    </recommendedName>
</protein>
<dbReference type="PROSITE" id="PS50178">
    <property type="entry name" value="ZF_FYVE"/>
    <property type="match status" value="1"/>
</dbReference>
<accession>A0A803QEZ3</accession>
<keyword evidence="7" id="KW-0472">Membrane</keyword>
<dbReference type="InterPro" id="IPR013083">
    <property type="entry name" value="Znf_RING/FYVE/PHD"/>
</dbReference>
<feature type="transmembrane region" description="Helical" evidence="7">
    <location>
        <begin position="85"/>
        <end position="106"/>
    </location>
</feature>
<feature type="region of interest" description="Disordered" evidence="6">
    <location>
        <begin position="942"/>
        <end position="976"/>
    </location>
</feature>
<keyword evidence="5" id="KW-0175">Coiled coil</keyword>
<evidence type="ECO:0000259" key="8">
    <source>
        <dbReference type="PROSITE" id="PS50178"/>
    </source>
</evidence>
<dbReference type="Gene3D" id="3.30.40.10">
    <property type="entry name" value="Zinc/RING finger domain, C3HC4 (zinc finger)"/>
    <property type="match status" value="1"/>
</dbReference>
<feature type="transmembrane region" description="Helical" evidence="7">
    <location>
        <begin position="235"/>
        <end position="256"/>
    </location>
</feature>
<dbReference type="Gramene" id="evm.model.09.1604">
    <property type="protein sequence ID" value="cds.evm.model.09.1604"/>
    <property type="gene ID" value="evm.TU.09.1604"/>
</dbReference>
<feature type="coiled-coil region" evidence="5">
    <location>
        <begin position="519"/>
        <end position="546"/>
    </location>
</feature>
<feature type="domain" description="FYVE-type" evidence="8">
    <location>
        <begin position="337"/>
        <end position="396"/>
    </location>
</feature>
<feature type="transmembrane region" description="Helical" evidence="7">
    <location>
        <begin position="18"/>
        <end position="37"/>
    </location>
</feature>
<dbReference type="Proteomes" id="UP000596661">
    <property type="component" value="Chromosome 9"/>
</dbReference>
<name>A0A803QEZ3_CANSA</name>
<reference evidence="9" key="2">
    <citation type="submission" date="2021-03" db="UniProtKB">
        <authorList>
            <consortium name="EnsemblPlants"/>
        </authorList>
    </citation>
    <scope>IDENTIFICATION</scope>
</reference>
<keyword evidence="3" id="KW-0862">Zinc</keyword>
<feature type="region of interest" description="Disordered" evidence="6">
    <location>
        <begin position="1513"/>
        <end position="1538"/>
    </location>
</feature>
<feature type="compositionally biased region" description="Polar residues" evidence="6">
    <location>
        <begin position="1388"/>
        <end position="1419"/>
    </location>
</feature>
<keyword evidence="1" id="KW-0479">Metal-binding</keyword>
<evidence type="ECO:0000256" key="1">
    <source>
        <dbReference type="ARBA" id="ARBA00022723"/>
    </source>
</evidence>
<evidence type="ECO:0000256" key="2">
    <source>
        <dbReference type="ARBA" id="ARBA00022771"/>
    </source>
</evidence>
<dbReference type="Gene3D" id="1.20.1250.20">
    <property type="entry name" value="MFS general substrate transporter like domains"/>
    <property type="match status" value="2"/>
</dbReference>
<dbReference type="SUPFAM" id="SSF57903">
    <property type="entry name" value="FYVE/PHD zinc finger"/>
    <property type="match status" value="1"/>
</dbReference>
<feature type="compositionally biased region" description="Acidic residues" evidence="6">
    <location>
        <begin position="912"/>
        <end position="926"/>
    </location>
</feature>
<dbReference type="InterPro" id="IPR036259">
    <property type="entry name" value="MFS_trans_sf"/>
</dbReference>
<feature type="region of interest" description="Disordered" evidence="6">
    <location>
        <begin position="1080"/>
        <end position="1107"/>
    </location>
</feature>
<dbReference type="EMBL" id="UZAU01000772">
    <property type="status" value="NOT_ANNOTATED_CDS"/>
    <property type="molecule type" value="Genomic_DNA"/>
</dbReference>
<proteinExistence type="predicted"/>
<dbReference type="InterPro" id="IPR011011">
    <property type="entry name" value="Znf_FYVE_PHD"/>
</dbReference>
<evidence type="ECO:0000256" key="3">
    <source>
        <dbReference type="ARBA" id="ARBA00022833"/>
    </source>
</evidence>
<dbReference type="InterPro" id="IPR019734">
    <property type="entry name" value="TPR_rpt"/>
</dbReference>
<feature type="region of interest" description="Disordered" evidence="6">
    <location>
        <begin position="903"/>
        <end position="927"/>
    </location>
</feature>
<dbReference type="SMART" id="SM00064">
    <property type="entry name" value="FYVE"/>
    <property type="match status" value="1"/>
</dbReference>
<keyword evidence="2 4" id="KW-0863">Zinc-finger</keyword>